<feature type="domain" description="HTH merR-type" evidence="4">
    <location>
        <begin position="3"/>
        <end position="72"/>
    </location>
</feature>
<dbReference type="PANTHER" id="PTHR30204:SF94">
    <property type="entry name" value="HEAVY METAL-DEPENDENT TRANSCRIPTIONAL REGULATOR HI_0293-RELATED"/>
    <property type="match status" value="1"/>
</dbReference>
<dbReference type="EMBL" id="CP147246">
    <property type="protein sequence ID" value="WYJ92637.1"/>
    <property type="molecule type" value="Genomic_DNA"/>
</dbReference>
<reference evidence="5" key="1">
    <citation type="submission" date="2017-05" db="EMBL/GenBank/DDBJ databases">
        <title>The Genome Sequence of Enterococcus sp. 9D6_DIV0238.</title>
        <authorList>
            <consortium name="The Broad Institute Genomics Platform"/>
            <consortium name="The Broad Institute Genomic Center for Infectious Diseases"/>
            <person name="Earl A."/>
            <person name="Manson A."/>
            <person name="Schwartman J."/>
            <person name="Gilmore M."/>
            <person name="Abouelleil A."/>
            <person name="Cao P."/>
            <person name="Chapman S."/>
            <person name="Cusick C."/>
            <person name="Shea T."/>
            <person name="Young S."/>
            <person name="Neafsey D."/>
            <person name="Nusbaum C."/>
            <person name="Birren B."/>
        </authorList>
    </citation>
    <scope>NUCLEOTIDE SEQUENCE [LARGE SCALE GENOMIC DNA]</scope>
    <source>
        <strain evidence="5">9D6_DIV0238</strain>
    </source>
</reference>
<evidence type="ECO:0000313" key="7">
    <source>
        <dbReference type="Proteomes" id="UP000196151"/>
    </source>
</evidence>
<reference evidence="6" key="3">
    <citation type="submission" date="2024-03" db="EMBL/GenBank/DDBJ databases">
        <title>The Genome Sequence of Enterococcus sp. DIV0238c.</title>
        <authorList>
            <consortium name="The Broad Institute Genomics Platform"/>
            <consortium name="The Broad Institute Microbial Omics Core"/>
            <consortium name="The Broad Institute Genomic Center for Infectious Diseases"/>
            <person name="Earl A."/>
            <person name="Manson A."/>
            <person name="Gilmore M."/>
            <person name="Schwartman J."/>
            <person name="Shea T."/>
            <person name="Abouelleil A."/>
            <person name="Cao P."/>
            <person name="Chapman S."/>
            <person name="Cusick C."/>
            <person name="Young S."/>
            <person name="Neafsey D."/>
            <person name="Nusbaum C."/>
            <person name="Birren B."/>
        </authorList>
    </citation>
    <scope>NUCLEOTIDE SEQUENCE</scope>
    <source>
        <strain evidence="6">9D6_DIV0238</strain>
    </source>
</reference>
<dbReference type="PANTHER" id="PTHR30204">
    <property type="entry name" value="REDOX-CYCLING DRUG-SENSING TRANSCRIPTIONAL ACTIVATOR SOXR"/>
    <property type="match status" value="1"/>
</dbReference>
<keyword evidence="2" id="KW-0238">DNA-binding</keyword>
<evidence type="ECO:0000313" key="5">
    <source>
        <dbReference type="EMBL" id="OUZ35331.1"/>
    </source>
</evidence>
<dbReference type="PROSITE" id="PS50937">
    <property type="entry name" value="HTH_MERR_2"/>
    <property type="match status" value="2"/>
</dbReference>
<proteinExistence type="predicted"/>
<evidence type="ECO:0000256" key="2">
    <source>
        <dbReference type="ARBA" id="ARBA00023125"/>
    </source>
</evidence>
<dbReference type="SMART" id="SM00422">
    <property type="entry name" value="HTH_MERR"/>
    <property type="match status" value="2"/>
</dbReference>
<accession>A0A200JEN6</accession>
<dbReference type="PROSITE" id="PS00552">
    <property type="entry name" value="HTH_MERR_1"/>
    <property type="match status" value="1"/>
</dbReference>
<dbReference type="Pfam" id="PF13411">
    <property type="entry name" value="MerR_1"/>
    <property type="match status" value="2"/>
</dbReference>
<evidence type="ECO:0000313" key="6">
    <source>
        <dbReference type="EMBL" id="WYJ92637.1"/>
    </source>
</evidence>
<organism evidence="5">
    <name type="scientific">Candidatus Enterococcus dunnyi</name>
    <dbReference type="NCBI Taxonomy" id="1834192"/>
    <lineage>
        <taxon>Bacteria</taxon>
        <taxon>Bacillati</taxon>
        <taxon>Bacillota</taxon>
        <taxon>Bacilli</taxon>
        <taxon>Lactobacillales</taxon>
        <taxon>Enterococcaceae</taxon>
        <taxon>Enterococcus</taxon>
    </lineage>
</organism>
<dbReference type="Proteomes" id="UP000196151">
    <property type="component" value="Chromosome"/>
</dbReference>
<keyword evidence="1" id="KW-0805">Transcription regulation</keyword>
<dbReference type="GO" id="GO:0003700">
    <property type="term" value="F:DNA-binding transcription factor activity"/>
    <property type="evidence" value="ECO:0007669"/>
    <property type="project" value="InterPro"/>
</dbReference>
<dbReference type="SUPFAM" id="SSF46955">
    <property type="entry name" value="Putative DNA-binding domain"/>
    <property type="match status" value="2"/>
</dbReference>
<dbReference type="Gene3D" id="1.10.1660.10">
    <property type="match status" value="2"/>
</dbReference>
<evidence type="ECO:0000256" key="3">
    <source>
        <dbReference type="ARBA" id="ARBA00023163"/>
    </source>
</evidence>
<name>A0A200JEN6_9ENTE</name>
<keyword evidence="7" id="KW-1185">Reference proteome</keyword>
<evidence type="ECO:0000256" key="1">
    <source>
        <dbReference type="ARBA" id="ARBA00023015"/>
    </source>
</evidence>
<dbReference type="EMBL" id="NIBQ01000001">
    <property type="protein sequence ID" value="OUZ35331.1"/>
    <property type="molecule type" value="Genomic_DNA"/>
</dbReference>
<protein>
    <recommendedName>
        <fullName evidence="4">HTH merR-type domain-containing protein</fullName>
    </recommendedName>
</protein>
<dbReference type="InterPro" id="IPR009061">
    <property type="entry name" value="DNA-bd_dom_put_sf"/>
</dbReference>
<evidence type="ECO:0000259" key="4">
    <source>
        <dbReference type="PROSITE" id="PS50937"/>
    </source>
</evidence>
<keyword evidence="3" id="KW-0804">Transcription</keyword>
<dbReference type="CDD" id="cd00592">
    <property type="entry name" value="HTH_MerR-like"/>
    <property type="match status" value="1"/>
</dbReference>
<gene>
    <name evidence="6" type="ORF">A5889_000116</name>
    <name evidence="5" type="ORF">A5889_000807</name>
</gene>
<sequence length="251" mass="28852">MDTYKTSEVAKIVGFHPNTIRRYEEWELIPKPQRAKNGYRIYNEYHVELIKTAKVAFQVEVLQSGLRAMMRELIKALAKYEFAAATALLNDYVLAIDQEIDEANEAIHIVEDMINGKIEEEDISLKRSEAADYLGVTTDALRNWELNGLLSLKRSQNGYRIYAADDLKRLKIIRILRSAKYSLESILRLLHFVDRKEEHDIKAILNTPEPSEDIISVCDKLILSLEKAKMNTVELAQRIDTLKKIAATMDV</sequence>
<dbReference type="GO" id="GO:0003677">
    <property type="term" value="F:DNA binding"/>
    <property type="evidence" value="ECO:0007669"/>
    <property type="project" value="UniProtKB-KW"/>
</dbReference>
<dbReference type="OrthoDB" id="1894615at2"/>
<feature type="domain" description="HTH merR-type" evidence="4">
    <location>
        <begin position="128"/>
        <end position="192"/>
    </location>
</feature>
<dbReference type="RefSeq" id="WP_087639945.1">
    <property type="nucleotide sequence ID" value="NZ_CP147246.1"/>
</dbReference>
<dbReference type="InterPro" id="IPR047057">
    <property type="entry name" value="MerR_fam"/>
</dbReference>
<reference evidence="6" key="2">
    <citation type="submission" date="2017-05" db="EMBL/GenBank/DDBJ databases">
        <authorList>
            <consortium name="The Broad Institute Genomics Platform"/>
            <consortium name="The Broad Institute Genomic Center for Infectious Diseases"/>
            <person name="Earl A."/>
            <person name="Manson A."/>
            <person name="Schwartman J."/>
            <person name="Gilmore M."/>
            <person name="Abouelleil A."/>
            <person name="Cao P."/>
            <person name="Chapman S."/>
            <person name="Cusick C."/>
            <person name="Shea T."/>
            <person name="Young S."/>
            <person name="Neafsey D."/>
            <person name="Nusbaum C."/>
            <person name="Birren B."/>
        </authorList>
    </citation>
    <scope>NUCLEOTIDE SEQUENCE</scope>
    <source>
        <strain evidence="6">9D6_DIV0238</strain>
    </source>
</reference>
<dbReference type="AlphaFoldDB" id="A0A200JEN6"/>
<dbReference type="InterPro" id="IPR000551">
    <property type="entry name" value="MerR-type_HTH_dom"/>
</dbReference>